<reference evidence="12" key="1">
    <citation type="submission" date="2016-10" db="EMBL/GenBank/DDBJ databases">
        <authorList>
            <person name="Varghese N."/>
            <person name="Submissions S."/>
        </authorList>
    </citation>
    <scope>NUCLEOTIDE SEQUENCE [LARGE SCALE GENOMIC DNA]</scope>
    <source>
        <strain evidence="12">DSM 7165</strain>
    </source>
</reference>
<dbReference type="Gene3D" id="1.20.1640.10">
    <property type="entry name" value="Multidrug efflux transporter AcrB transmembrane domain"/>
    <property type="match status" value="1"/>
</dbReference>
<dbReference type="InterPro" id="IPR022646">
    <property type="entry name" value="SecD/SecF_CS"/>
</dbReference>
<evidence type="ECO:0000313" key="11">
    <source>
        <dbReference type="EMBL" id="SEI67647.1"/>
    </source>
</evidence>
<dbReference type="InterPro" id="IPR055344">
    <property type="entry name" value="SecD_SecF_C_bact"/>
</dbReference>
<keyword evidence="4 9" id="KW-0812">Transmembrane</keyword>
<feature type="domain" description="Protein export membrane protein SecD/SecF C-terminal" evidence="10">
    <location>
        <begin position="110"/>
        <end position="288"/>
    </location>
</feature>
<feature type="transmembrane region" description="Helical" evidence="9">
    <location>
        <begin position="158"/>
        <end position="179"/>
    </location>
</feature>
<evidence type="ECO:0000256" key="8">
    <source>
        <dbReference type="ARBA" id="ARBA00023136"/>
    </source>
</evidence>
<evidence type="ECO:0000256" key="3">
    <source>
        <dbReference type="ARBA" id="ARBA00022475"/>
    </source>
</evidence>
<feature type="transmembrane region" description="Helical" evidence="9">
    <location>
        <begin position="16"/>
        <end position="35"/>
    </location>
</feature>
<sequence>MSHLLKTHLDFMGKRTLALIASAVLLVISIGSLAIQGMQFGLDFTGGTLVELRYESAPELAQIREQLEQAGYADVTVQNFGTATDILVRLQQGFSPDVGDEVRSLLQAQQAYPIELVRSAFVGSQVGEELREQGGLGMLLALGVVMLYVAFRFQYKFAVGAVLALIHDVLILLGIFSLFQLEFDLTVLAAVLAVIGYSLNDTIVVYDRIRENFRMLRIEDAAEIANLSLNQTLSRTLVTSLTTLLVLLALFFVGGDLIHNFALALIIGISVGTYSSVYIAGSALLALKLTRQDLIVPIQGEVEDDRP</sequence>
<evidence type="ECO:0000313" key="12">
    <source>
        <dbReference type="Proteomes" id="UP000242999"/>
    </source>
</evidence>
<comment type="function">
    <text evidence="9">Part of the Sec protein translocase complex. Interacts with the SecYEG preprotein conducting channel. SecDF uses the proton motive force (PMF) to complete protein translocation after the ATP-dependent function of SecA.</text>
</comment>
<evidence type="ECO:0000256" key="1">
    <source>
        <dbReference type="ARBA" id="ARBA00004651"/>
    </source>
</evidence>
<dbReference type="GO" id="GO:0065002">
    <property type="term" value="P:intracellular protein transmembrane transport"/>
    <property type="evidence" value="ECO:0007669"/>
    <property type="project" value="UniProtKB-UniRule"/>
</dbReference>
<evidence type="ECO:0000256" key="7">
    <source>
        <dbReference type="ARBA" id="ARBA00023010"/>
    </source>
</evidence>
<gene>
    <name evidence="9" type="primary">secF</name>
    <name evidence="11" type="ORF">SAMN05421831_10761</name>
</gene>
<comment type="subcellular location">
    <subcellularLocation>
        <location evidence="1 9">Cell membrane</location>
        <topology evidence="1 9">Multi-pass membrane protein</topology>
    </subcellularLocation>
</comment>
<evidence type="ECO:0000259" key="10">
    <source>
        <dbReference type="Pfam" id="PF02355"/>
    </source>
</evidence>
<dbReference type="InterPro" id="IPR048634">
    <property type="entry name" value="SecD_SecF_C"/>
</dbReference>
<dbReference type="RefSeq" id="WP_093309732.1">
    <property type="nucleotide sequence ID" value="NZ_FNYH01000007.1"/>
</dbReference>
<dbReference type="GO" id="GO:0043952">
    <property type="term" value="P:protein transport by the Sec complex"/>
    <property type="evidence" value="ECO:0007669"/>
    <property type="project" value="UniProtKB-UniRule"/>
</dbReference>
<dbReference type="HAMAP" id="MF_01464_B">
    <property type="entry name" value="SecF_B"/>
    <property type="match status" value="1"/>
</dbReference>
<protein>
    <recommendedName>
        <fullName evidence="9">Protein-export membrane protein SecF</fullName>
    </recommendedName>
</protein>
<keyword evidence="5 9" id="KW-0653">Protein transport</keyword>
<organism evidence="11 12">
    <name type="scientific">Allopseudospirillum japonicum</name>
    <dbReference type="NCBI Taxonomy" id="64971"/>
    <lineage>
        <taxon>Bacteria</taxon>
        <taxon>Pseudomonadati</taxon>
        <taxon>Pseudomonadota</taxon>
        <taxon>Gammaproteobacteria</taxon>
        <taxon>Oceanospirillales</taxon>
        <taxon>Oceanospirillaceae</taxon>
        <taxon>Allopseudospirillum</taxon>
    </lineage>
</organism>
<dbReference type="EMBL" id="FNYH01000007">
    <property type="protein sequence ID" value="SEI67647.1"/>
    <property type="molecule type" value="Genomic_DNA"/>
</dbReference>
<dbReference type="Pfam" id="PF07549">
    <property type="entry name" value="Sec_GG"/>
    <property type="match status" value="1"/>
</dbReference>
<evidence type="ECO:0000256" key="2">
    <source>
        <dbReference type="ARBA" id="ARBA00022448"/>
    </source>
</evidence>
<accession>A0A1H6SS71</accession>
<comment type="similarity">
    <text evidence="9">Belongs to the SecD/SecF family. SecF subfamily.</text>
</comment>
<keyword evidence="8 9" id="KW-0472">Membrane</keyword>
<dbReference type="OrthoDB" id="9774769at2"/>
<dbReference type="AlphaFoldDB" id="A0A1H6SS71"/>
<evidence type="ECO:0000256" key="4">
    <source>
        <dbReference type="ARBA" id="ARBA00022692"/>
    </source>
</evidence>
<dbReference type="SUPFAM" id="SSF82866">
    <property type="entry name" value="Multidrug efflux transporter AcrB transmembrane domain"/>
    <property type="match status" value="1"/>
</dbReference>
<feature type="transmembrane region" description="Helical" evidence="9">
    <location>
        <begin position="237"/>
        <end position="255"/>
    </location>
</feature>
<keyword evidence="6 9" id="KW-1133">Transmembrane helix</keyword>
<dbReference type="Proteomes" id="UP000242999">
    <property type="component" value="Unassembled WGS sequence"/>
</dbReference>
<feature type="transmembrane region" description="Helical" evidence="9">
    <location>
        <begin position="185"/>
        <end position="206"/>
    </location>
</feature>
<proteinExistence type="inferred from homology"/>
<dbReference type="PANTHER" id="PTHR30081:SF8">
    <property type="entry name" value="PROTEIN TRANSLOCASE SUBUNIT SECF"/>
    <property type="match status" value="1"/>
</dbReference>
<evidence type="ECO:0000256" key="5">
    <source>
        <dbReference type="ARBA" id="ARBA00022927"/>
    </source>
</evidence>
<comment type="subunit">
    <text evidence="9">Forms a complex with SecD. Part of the essential Sec protein translocation apparatus which comprises SecA, SecYEG and auxiliary proteins SecDF-YajC and YidC.</text>
</comment>
<dbReference type="NCBIfam" id="TIGR00916">
    <property type="entry name" value="2A0604s01"/>
    <property type="match status" value="1"/>
</dbReference>
<dbReference type="InterPro" id="IPR005665">
    <property type="entry name" value="SecF_bac"/>
</dbReference>
<evidence type="ECO:0000256" key="6">
    <source>
        <dbReference type="ARBA" id="ARBA00022989"/>
    </source>
</evidence>
<dbReference type="Pfam" id="PF02355">
    <property type="entry name" value="SecD_SecF_C"/>
    <property type="match status" value="1"/>
</dbReference>
<dbReference type="GO" id="GO:0015450">
    <property type="term" value="F:protein-transporting ATPase activity"/>
    <property type="evidence" value="ECO:0007669"/>
    <property type="project" value="InterPro"/>
</dbReference>
<keyword evidence="2 9" id="KW-0813">Transport</keyword>
<evidence type="ECO:0000256" key="9">
    <source>
        <dbReference type="HAMAP-Rule" id="MF_01464"/>
    </source>
</evidence>
<feature type="transmembrane region" description="Helical" evidence="9">
    <location>
        <begin position="134"/>
        <end position="151"/>
    </location>
</feature>
<keyword evidence="3 9" id="KW-1003">Cell membrane</keyword>
<dbReference type="InterPro" id="IPR022813">
    <property type="entry name" value="SecD/SecF_arch_bac"/>
</dbReference>
<dbReference type="PANTHER" id="PTHR30081">
    <property type="entry name" value="PROTEIN-EXPORT MEMBRANE PROTEIN SEC"/>
    <property type="match status" value="1"/>
</dbReference>
<keyword evidence="12" id="KW-1185">Reference proteome</keyword>
<dbReference type="InterPro" id="IPR022645">
    <property type="entry name" value="SecD/SecF_bac"/>
</dbReference>
<dbReference type="STRING" id="64971.SAMN05421831_10761"/>
<dbReference type="GO" id="GO:0005886">
    <property type="term" value="C:plasma membrane"/>
    <property type="evidence" value="ECO:0007669"/>
    <property type="project" value="UniProtKB-SubCell"/>
</dbReference>
<name>A0A1H6SS71_9GAMM</name>
<feature type="transmembrane region" description="Helical" evidence="9">
    <location>
        <begin position="261"/>
        <end position="287"/>
    </location>
</feature>
<dbReference type="PRINTS" id="PR01755">
    <property type="entry name" value="SECFTRNLCASE"/>
</dbReference>
<keyword evidence="7 9" id="KW-0811">Translocation</keyword>
<dbReference type="NCBIfam" id="TIGR00966">
    <property type="entry name" value="transloc_SecF"/>
    <property type="match status" value="1"/>
</dbReference>
<dbReference type="GO" id="GO:0006605">
    <property type="term" value="P:protein targeting"/>
    <property type="evidence" value="ECO:0007669"/>
    <property type="project" value="UniProtKB-UniRule"/>
</dbReference>